<feature type="compositionally biased region" description="Polar residues" evidence="1">
    <location>
        <begin position="94"/>
        <end position="114"/>
    </location>
</feature>
<feature type="compositionally biased region" description="Polar residues" evidence="1">
    <location>
        <begin position="167"/>
        <end position="183"/>
    </location>
</feature>
<evidence type="ECO:0000256" key="1">
    <source>
        <dbReference type="SAM" id="MobiDB-lite"/>
    </source>
</evidence>
<organism evidence="2 3">
    <name type="scientific">Favolaschia claudopus</name>
    <dbReference type="NCBI Taxonomy" id="2862362"/>
    <lineage>
        <taxon>Eukaryota</taxon>
        <taxon>Fungi</taxon>
        <taxon>Dikarya</taxon>
        <taxon>Basidiomycota</taxon>
        <taxon>Agaricomycotina</taxon>
        <taxon>Agaricomycetes</taxon>
        <taxon>Agaricomycetidae</taxon>
        <taxon>Agaricales</taxon>
        <taxon>Marasmiineae</taxon>
        <taxon>Mycenaceae</taxon>
        <taxon>Favolaschia</taxon>
    </lineage>
</organism>
<keyword evidence="3" id="KW-1185">Reference proteome</keyword>
<protein>
    <submittedName>
        <fullName evidence="2">Uncharacterized protein</fullName>
    </submittedName>
</protein>
<dbReference type="Proteomes" id="UP001362999">
    <property type="component" value="Unassembled WGS sequence"/>
</dbReference>
<evidence type="ECO:0000313" key="3">
    <source>
        <dbReference type="Proteomes" id="UP001362999"/>
    </source>
</evidence>
<feature type="region of interest" description="Disordered" evidence="1">
    <location>
        <begin position="94"/>
        <end position="141"/>
    </location>
</feature>
<accession>A0AAW0A4R5</accession>
<feature type="compositionally biased region" description="Basic and acidic residues" evidence="1">
    <location>
        <begin position="184"/>
        <end position="193"/>
    </location>
</feature>
<feature type="region of interest" description="Disordered" evidence="1">
    <location>
        <begin position="156"/>
        <end position="193"/>
    </location>
</feature>
<evidence type="ECO:0000313" key="2">
    <source>
        <dbReference type="EMBL" id="KAK7001125.1"/>
    </source>
</evidence>
<dbReference type="EMBL" id="JAWWNJ010000084">
    <property type="protein sequence ID" value="KAK7001125.1"/>
    <property type="molecule type" value="Genomic_DNA"/>
</dbReference>
<gene>
    <name evidence="2" type="ORF">R3P38DRAFT_2796155</name>
</gene>
<dbReference type="AlphaFoldDB" id="A0AAW0A4R5"/>
<proteinExistence type="predicted"/>
<comment type="caution">
    <text evidence="2">The sequence shown here is derived from an EMBL/GenBank/DDBJ whole genome shotgun (WGS) entry which is preliminary data.</text>
</comment>
<sequence length="255" mass="26983">MSGLCACLTAEHCRCTNSYWPATPSSSQSYSSPTPQFPPSLGLPLPGYYGGNATPAPVLYQFVAQQPAGNNSPASSGPSTPLMQSFLRQNSTSTIPFPLLDTTNTPTQPPVQGQSKRKRTSALSGNSRAPKRVVPRASTTSNPSVSVVAAEFCGAGPSPRMDIPQNALPSQSTAQGPSASTQRPDAEFASKKRADAANKASDLYFFVRPLTSAAPPATLFLKQEMVMASSPTLNLESVEELERRRHRNNSQALAG</sequence>
<name>A0AAW0A4R5_9AGAR</name>
<reference evidence="2 3" key="1">
    <citation type="journal article" date="2024" name="J Genomics">
        <title>Draft genome sequencing and assembly of Favolaschia claudopus CIRM-BRFM 2984 isolated from oak limbs.</title>
        <authorList>
            <person name="Navarro D."/>
            <person name="Drula E."/>
            <person name="Chaduli D."/>
            <person name="Cazenave R."/>
            <person name="Ahrendt S."/>
            <person name="Wang J."/>
            <person name="Lipzen A."/>
            <person name="Daum C."/>
            <person name="Barry K."/>
            <person name="Grigoriev I.V."/>
            <person name="Favel A."/>
            <person name="Rosso M.N."/>
            <person name="Martin F."/>
        </authorList>
    </citation>
    <scope>NUCLEOTIDE SEQUENCE [LARGE SCALE GENOMIC DNA]</scope>
    <source>
        <strain evidence="2 3">CIRM-BRFM 2984</strain>
    </source>
</reference>